<gene>
    <name evidence="1" type="ORF">H9876_01310</name>
</gene>
<evidence type="ECO:0000313" key="1">
    <source>
        <dbReference type="EMBL" id="HIW70009.1"/>
    </source>
</evidence>
<organism evidence="1 2">
    <name type="scientific">Candidatus Limosilactobacillus merdipullorum</name>
    <dbReference type="NCBI Taxonomy" id="2838653"/>
    <lineage>
        <taxon>Bacteria</taxon>
        <taxon>Bacillati</taxon>
        <taxon>Bacillota</taxon>
        <taxon>Bacilli</taxon>
        <taxon>Lactobacillales</taxon>
        <taxon>Lactobacillaceae</taxon>
        <taxon>Limosilactobacillus</taxon>
    </lineage>
</organism>
<evidence type="ECO:0000313" key="2">
    <source>
        <dbReference type="Proteomes" id="UP000886878"/>
    </source>
</evidence>
<reference evidence="1" key="1">
    <citation type="journal article" date="2021" name="PeerJ">
        <title>Extensive microbial diversity within the chicken gut microbiome revealed by metagenomics and culture.</title>
        <authorList>
            <person name="Gilroy R."/>
            <person name="Ravi A."/>
            <person name="Getino M."/>
            <person name="Pursley I."/>
            <person name="Horton D.L."/>
            <person name="Alikhan N.F."/>
            <person name="Baker D."/>
            <person name="Gharbi K."/>
            <person name="Hall N."/>
            <person name="Watson M."/>
            <person name="Adriaenssens E.M."/>
            <person name="Foster-Nyarko E."/>
            <person name="Jarju S."/>
            <person name="Secka A."/>
            <person name="Antonio M."/>
            <person name="Oren A."/>
            <person name="Chaudhuri R.R."/>
            <person name="La Ragione R."/>
            <person name="Hildebrand F."/>
            <person name="Pallen M.J."/>
        </authorList>
    </citation>
    <scope>NUCLEOTIDE SEQUENCE</scope>
    <source>
        <strain evidence="1">ChiHejej3B27-2180</strain>
    </source>
</reference>
<dbReference type="AlphaFoldDB" id="A0A9D1QP85"/>
<dbReference type="EMBL" id="DXGK01000025">
    <property type="protein sequence ID" value="HIW70009.1"/>
    <property type="molecule type" value="Genomic_DNA"/>
</dbReference>
<protein>
    <submittedName>
        <fullName evidence="1">Uncharacterized protein</fullName>
    </submittedName>
</protein>
<proteinExistence type="predicted"/>
<sequence length="85" mass="9998">MNNRTLIDPQKFALHFAQTAVAKNVKNDELVKEAKKFLMGYLTAYYLVDDFNAIERQNFGKADAKKFEDMTFEELLDRVKELNKY</sequence>
<comment type="caution">
    <text evidence="1">The sequence shown here is derived from an EMBL/GenBank/DDBJ whole genome shotgun (WGS) entry which is preliminary data.</text>
</comment>
<reference evidence="1" key="2">
    <citation type="submission" date="2021-04" db="EMBL/GenBank/DDBJ databases">
        <authorList>
            <person name="Gilroy R."/>
        </authorList>
    </citation>
    <scope>NUCLEOTIDE SEQUENCE</scope>
    <source>
        <strain evidence="1">ChiHejej3B27-2180</strain>
    </source>
</reference>
<accession>A0A9D1QP85</accession>
<dbReference type="Proteomes" id="UP000886878">
    <property type="component" value="Unassembled WGS sequence"/>
</dbReference>
<name>A0A9D1QP85_9LACO</name>